<gene>
    <name evidence="1" type="ORF">Amon02_000694200</name>
</gene>
<keyword evidence="2" id="KW-1185">Reference proteome</keyword>
<organism evidence="1 2">
    <name type="scientific">Ambrosiozyma monospora</name>
    <name type="common">Yeast</name>
    <name type="synonym">Endomycopsis monosporus</name>
    <dbReference type="NCBI Taxonomy" id="43982"/>
    <lineage>
        <taxon>Eukaryota</taxon>
        <taxon>Fungi</taxon>
        <taxon>Dikarya</taxon>
        <taxon>Ascomycota</taxon>
        <taxon>Saccharomycotina</taxon>
        <taxon>Pichiomycetes</taxon>
        <taxon>Pichiales</taxon>
        <taxon>Pichiaceae</taxon>
        <taxon>Ambrosiozyma</taxon>
    </lineage>
</organism>
<accession>A0ACB5TB15</accession>
<reference evidence="1" key="1">
    <citation type="submission" date="2023-04" db="EMBL/GenBank/DDBJ databases">
        <title>Ambrosiozyma monospora NBRC 10751.</title>
        <authorList>
            <person name="Ichikawa N."/>
            <person name="Sato H."/>
            <person name="Tonouchi N."/>
        </authorList>
    </citation>
    <scope>NUCLEOTIDE SEQUENCE</scope>
    <source>
        <strain evidence="1">NBRC 10751</strain>
    </source>
</reference>
<name>A0ACB5TB15_AMBMO</name>
<sequence length="232" mass="26378">MMKLALLRNIPTMHISGLPYGKMTDLYEDNGLDSSNAEYLEALRNLENMITELSETTTFKQKHNFHTSRSVKESSLLDTYKINEHKNNNNRLLPNGVGLNVNFNIHENGKCTEPTSPFTFLQTRSVRGYNKILSLTHDAAIDSFNLEEIYNIDDNLTSHSNGGYLSEFTAEDKNCVISVTPVNWTGNDYEEVEFLGDIFKKLNEEVLMAPSEERFLEANLKLVSQNQRTASD</sequence>
<dbReference type="Proteomes" id="UP001165064">
    <property type="component" value="Unassembled WGS sequence"/>
</dbReference>
<comment type="caution">
    <text evidence="1">The sequence shown here is derived from an EMBL/GenBank/DDBJ whole genome shotgun (WGS) entry which is preliminary data.</text>
</comment>
<proteinExistence type="predicted"/>
<protein>
    <submittedName>
        <fullName evidence="1">Unnamed protein product</fullName>
    </submittedName>
</protein>
<evidence type="ECO:0000313" key="2">
    <source>
        <dbReference type="Proteomes" id="UP001165064"/>
    </source>
</evidence>
<dbReference type="EMBL" id="BSXS01005597">
    <property type="protein sequence ID" value="GME84582.1"/>
    <property type="molecule type" value="Genomic_DNA"/>
</dbReference>
<evidence type="ECO:0000313" key="1">
    <source>
        <dbReference type="EMBL" id="GME84582.1"/>
    </source>
</evidence>